<dbReference type="Gene3D" id="3.30.420.10">
    <property type="entry name" value="Ribonuclease H-like superfamily/Ribonuclease H"/>
    <property type="match status" value="1"/>
</dbReference>
<protein>
    <submittedName>
        <fullName evidence="2">Uncharacterized protein</fullName>
    </submittedName>
</protein>
<organism evidence="1 2">
    <name type="scientific">Acrobeloides nanus</name>
    <dbReference type="NCBI Taxonomy" id="290746"/>
    <lineage>
        <taxon>Eukaryota</taxon>
        <taxon>Metazoa</taxon>
        <taxon>Ecdysozoa</taxon>
        <taxon>Nematoda</taxon>
        <taxon>Chromadorea</taxon>
        <taxon>Rhabditida</taxon>
        <taxon>Tylenchina</taxon>
        <taxon>Cephalobomorpha</taxon>
        <taxon>Cephaloboidea</taxon>
        <taxon>Cephalobidae</taxon>
        <taxon>Acrobeloides</taxon>
    </lineage>
</organism>
<name>A0A914E2L1_9BILA</name>
<evidence type="ECO:0000313" key="1">
    <source>
        <dbReference type="Proteomes" id="UP000887540"/>
    </source>
</evidence>
<dbReference type="InterPro" id="IPR036397">
    <property type="entry name" value="RNaseH_sf"/>
</dbReference>
<proteinExistence type="predicted"/>
<sequence length="186" mass="21863">MEASKASNVDRKLKRAKVMKRHFTANRHRSIVFTNEKLFTIEERLQKPKSWFGPLSLSTTKLIWFSLSKVSKSIKSIEKCFENICCHGRGSLWRSFMDSSTRLYIKTSSTGHIEIFPRRRRLWKWILRDGFHPSKECTAHIPELNAMDYSVWSILETSACSKPHKTVESLKRSLTKIWDEEIRWSG</sequence>
<dbReference type="Proteomes" id="UP000887540">
    <property type="component" value="Unplaced"/>
</dbReference>
<dbReference type="WBParaSite" id="ACRNAN_scaffold516.g24949.t1">
    <property type="protein sequence ID" value="ACRNAN_scaffold516.g24949.t1"/>
    <property type="gene ID" value="ACRNAN_scaffold516.g24949"/>
</dbReference>
<evidence type="ECO:0000313" key="2">
    <source>
        <dbReference type="WBParaSite" id="ACRNAN_scaffold516.g24949.t1"/>
    </source>
</evidence>
<keyword evidence="1" id="KW-1185">Reference proteome</keyword>
<dbReference type="GO" id="GO:0003676">
    <property type="term" value="F:nucleic acid binding"/>
    <property type="evidence" value="ECO:0007669"/>
    <property type="project" value="InterPro"/>
</dbReference>
<accession>A0A914E2L1</accession>
<dbReference type="AlphaFoldDB" id="A0A914E2L1"/>
<reference evidence="2" key="1">
    <citation type="submission" date="2022-11" db="UniProtKB">
        <authorList>
            <consortium name="WormBaseParasite"/>
        </authorList>
    </citation>
    <scope>IDENTIFICATION</scope>
</reference>